<protein>
    <submittedName>
        <fullName evidence="2">HD-GYP domain-containing protein</fullName>
    </submittedName>
</protein>
<evidence type="ECO:0000313" key="3">
    <source>
        <dbReference type="Proteomes" id="UP000290365"/>
    </source>
</evidence>
<feature type="domain" description="HD-GYP" evidence="1">
    <location>
        <begin position="21"/>
        <end position="216"/>
    </location>
</feature>
<evidence type="ECO:0000259" key="1">
    <source>
        <dbReference type="PROSITE" id="PS51832"/>
    </source>
</evidence>
<dbReference type="InterPro" id="IPR003607">
    <property type="entry name" value="HD/PDEase_dom"/>
</dbReference>
<sequence length="238" mass="26952">MAARCTCEVGESVVGATHTEKERETRKVLLSFAKSIQERDIVTYEHSRRVAIYVQRLAWYLGWSRREARDLGLAALVHDLGKTWITNDILNKSEGLSEEEWNKMKRHPVIGARILIGCDVQPFYVEAVLYHHEAWNGHGYPAGLKGEEIPLSARLLTVADVYDVLTSQRPYKTALSQDAARERLLLDSGTSFDPTILQAFVHLLDTVPNFTLPQYNYISAKKEALPPIPRRLFMTTGS</sequence>
<reference evidence="2 3" key="1">
    <citation type="submission" date="2019-01" db="EMBL/GenBank/DDBJ databases">
        <title>Ktedonosporobacter rubrisoli SCAWS-G2.</title>
        <authorList>
            <person name="Huang Y."/>
            <person name="Yan B."/>
        </authorList>
    </citation>
    <scope>NUCLEOTIDE SEQUENCE [LARGE SCALE GENOMIC DNA]</scope>
    <source>
        <strain evidence="2 3">SCAWS-G2</strain>
    </source>
</reference>
<name>A0A4P6JY07_KTERU</name>
<organism evidence="2 3">
    <name type="scientific">Ktedonosporobacter rubrisoli</name>
    <dbReference type="NCBI Taxonomy" id="2509675"/>
    <lineage>
        <taxon>Bacteria</taxon>
        <taxon>Bacillati</taxon>
        <taxon>Chloroflexota</taxon>
        <taxon>Ktedonobacteria</taxon>
        <taxon>Ktedonobacterales</taxon>
        <taxon>Ktedonosporobacteraceae</taxon>
        <taxon>Ktedonosporobacter</taxon>
    </lineage>
</organism>
<dbReference type="PROSITE" id="PS51832">
    <property type="entry name" value="HD_GYP"/>
    <property type="match status" value="1"/>
</dbReference>
<dbReference type="PANTHER" id="PTHR43155:SF2">
    <property type="entry name" value="CYCLIC DI-GMP PHOSPHODIESTERASE PA4108"/>
    <property type="match status" value="1"/>
</dbReference>
<proteinExistence type="predicted"/>
<dbReference type="EMBL" id="CP035758">
    <property type="protein sequence ID" value="QBD80342.1"/>
    <property type="molecule type" value="Genomic_DNA"/>
</dbReference>
<dbReference type="SUPFAM" id="SSF109604">
    <property type="entry name" value="HD-domain/PDEase-like"/>
    <property type="match status" value="1"/>
</dbReference>
<evidence type="ECO:0000313" key="2">
    <source>
        <dbReference type="EMBL" id="QBD80342.1"/>
    </source>
</evidence>
<accession>A0A4P6JY07</accession>
<dbReference type="SMART" id="SM00471">
    <property type="entry name" value="HDc"/>
    <property type="match status" value="1"/>
</dbReference>
<dbReference type="AlphaFoldDB" id="A0A4P6JY07"/>
<dbReference type="OrthoDB" id="9804863at2"/>
<dbReference type="InterPro" id="IPR037522">
    <property type="entry name" value="HD_GYP_dom"/>
</dbReference>
<dbReference type="Pfam" id="PF13487">
    <property type="entry name" value="HD_5"/>
    <property type="match status" value="1"/>
</dbReference>
<dbReference type="CDD" id="cd00077">
    <property type="entry name" value="HDc"/>
    <property type="match status" value="1"/>
</dbReference>
<gene>
    <name evidence="2" type="ORF">EPA93_31975</name>
</gene>
<dbReference type="KEGG" id="kbs:EPA93_31975"/>
<dbReference type="Gene3D" id="1.10.3210.10">
    <property type="entry name" value="Hypothetical protein af1432"/>
    <property type="match status" value="1"/>
</dbReference>
<keyword evidence="3" id="KW-1185">Reference proteome</keyword>
<dbReference type="Proteomes" id="UP000290365">
    <property type="component" value="Chromosome"/>
</dbReference>
<dbReference type="PANTHER" id="PTHR43155">
    <property type="entry name" value="CYCLIC DI-GMP PHOSPHODIESTERASE PA4108-RELATED"/>
    <property type="match status" value="1"/>
</dbReference>